<evidence type="ECO:0000256" key="6">
    <source>
        <dbReference type="ARBA" id="ARBA00022597"/>
    </source>
</evidence>
<comment type="subcellular location">
    <subcellularLocation>
        <location evidence="1">Cell inner membrane</location>
        <topology evidence="1">Multi-pass membrane protein</topology>
    </subcellularLocation>
    <subcellularLocation>
        <location evidence="2">Cytoplasm</location>
    </subcellularLocation>
</comment>
<keyword evidence="8" id="KW-0598">Phosphotransferase system</keyword>
<feature type="transmembrane region" description="Helical" evidence="13">
    <location>
        <begin position="401"/>
        <end position="423"/>
    </location>
</feature>
<evidence type="ECO:0000256" key="11">
    <source>
        <dbReference type="ARBA" id="ARBA00023136"/>
    </source>
</evidence>
<evidence type="ECO:0000256" key="5">
    <source>
        <dbReference type="ARBA" id="ARBA00022553"/>
    </source>
</evidence>
<evidence type="ECO:0000256" key="10">
    <source>
        <dbReference type="ARBA" id="ARBA00022989"/>
    </source>
</evidence>
<dbReference type="GO" id="GO:0005886">
    <property type="term" value="C:plasma membrane"/>
    <property type="evidence" value="ECO:0007669"/>
    <property type="project" value="UniProtKB-SubCell"/>
</dbReference>
<dbReference type="Pfam" id="PF02302">
    <property type="entry name" value="PTS_IIB"/>
    <property type="match status" value="1"/>
</dbReference>
<keyword evidence="18" id="KW-1185">Reference proteome</keyword>
<dbReference type="GO" id="GO:0009401">
    <property type="term" value="P:phosphoenolpyruvate-dependent sugar phosphotransferase system"/>
    <property type="evidence" value="ECO:0007669"/>
    <property type="project" value="UniProtKB-KW"/>
</dbReference>
<protein>
    <submittedName>
        <fullName evidence="17">Putative PTS system fructose-specific EIIABC component</fullName>
    </submittedName>
</protein>
<dbReference type="CDD" id="cd05569">
    <property type="entry name" value="PTS_IIB_fructose"/>
    <property type="match status" value="1"/>
</dbReference>
<dbReference type="PROSITE" id="PS00372">
    <property type="entry name" value="PTS_EIIA_TYPE_2_HIS"/>
    <property type="match status" value="1"/>
</dbReference>
<feature type="domain" description="PTS EIIA type-2" evidence="14">
    <location>
        <begin position="5"/>
        <end position="149"/>
    </location>
</feature>
<feature type="transmembrane region" description="Helical" evidence="13">
    <location>
        <begin position="339"/>
        <end position="359"/>
    </location>
</feature>
<dbReference type="PROSITE" id="PS51099">
    <property type="entry name" value="PTS_EIIB_TYPE_2"/>
    <property type="match status" value="1"/>
</dbReference>
<dbReference type="InterPro" id="IPR016152">
    <property type="entry name" value="PTrfase/Anion_transptr"/>
</dbReference>
<evidence type="ECO:0000256" key="1">
    <source>
        <dbReference type="ARBA" id="ARBA00004429"/>
    </source>
</evidence>
<keyword evidence="3" id="KW-0813">Transport</keyword>
<dbReference type="PROSITE" id="PS51094">
    <property type="entry name" value="PTS_EIIA_TYPE_2"/>
    <property type="match status" value="1"/>
</dbReference>
<keyword evidence="9 13" id="KW-0812">Transmembrane</keyword>
<keyword evidence="7" id="KW-0808">Transferase</keyword>
<dbReference type="InterPro" id="IPR002178">
    <property type="entry name" value="PTS_EIIA_type-2_dom"/>
</dbReference>
<feature type="region of interest" description="Disordered" evidence="12">
    <location>
        <begin position="148"/>
        <end position="169"/>
    </location>
</feature>
<dbReference type="InterPro" id="IPR003353">
    <property type="entry name" value="PTS_IIB_fruc"/>
</dbReference>
<comment type="caution">
    <text evidence="17">The sequence shown here is derived from an EMBL/GenBank/DDBJ whole genome shotgun (WGS) entry which is preliminary data.</text>
</comment>
<accession>A0A133ZZ31</accession>
<dbReference type="InterPro" id="IPR013011">
    <property type="entry name" value="PTS_EIIB_2"/>
</dbReference>
<dbReference type="PATRIC" id="fig|467210.3.peg.437"/>
<dbReference type="NCBIfam" id="TIGR00848">
    <property type="entry name" value="fruA"/>
    <property type="match status" value="1"/>
</dbReference>
<dbReference type="SUPFAM" id="SSF52794">
    <property type="entry name" value="PTS system IIB component-like"/>
    <property type="match status" value="1"/>
</dbReference>
<dbReference type="InterPro" id="IPR050864">
    <property type="entry name" value="Bacterial_PTS_Sugar_Transport"/>
</dbReference>
<organism evidence="17 18">
    <name type="scientific">Lachnoanaerobaculum saburreum</name>
    <dbReference type="NCBI Taxonomy" id="467210"/>
    <lineage>
        <taxon>Bacteria</taxon>
        <taxon>Bacillati</taxon>
        <taxon>Bacillota</taxon>
        <taxon>Clostridia</taxon>
        <taxon>Lachnospirales</taxon>
        <taxon>Lachnospiraceae</taxon>
        <taxon>Lachnoanaerobaculum</taxon>
    </lineage>
</organism>
<dbReference type="EMBL" id="LSDA01000011">
    <property type="protein sequence ID" value="KXB60661.1"/>
    <property type="molecule type" value="Genomic_DNA"/>
</dbReference>
<evidence type="ECO:0000256" key="9">
    <source>
        <dbReference type="ARBA" id="ARBA00022692"/>
    </source>
</evidence>
<dbReference type="InterPro" id="IPR004715">
    <property type="entry name" value="PTS_IIA_fruc"/>
</dbReference>
<dbReference type="AlphaFoldDB" id="A0A133ZZ31"/>
<feature type="transmembrane region" description="Helical" evidence="13">
    <location>
        <begin position="519"/>
        <end position="541"/>
    </location>
</feature>
<dbReference type="NCBIfam" id="TIGR00829">
    <property type="entry name" value="FRU"/>
    <property type="match status" value="1"/>
</dbReference>
<dbReference type="FunFam" id="3.40.50.2300:FF:000014">
    <property type="entry name" value="PTS system fructose-like transporter subunit IIB"/>
    <property type="match status" value="1"/>
</dbReference>
<dbReference type="Pfam" id="PF00359">
    <property type="entry name" value="PTS_EIIA_2"/>
    <property type="match status" value="1"/>
</dbReference>
<evidence type="ECO:0000256" key="7">
    <source>
        <dbReference type="ARBA" id="ARBA00022679"/>
    </source>
</evidence>
<evidence type="ECO:0000256" key="3">
    <source>
        <dbReference type="ARBA" id="ARBA00022448"/>
    </source>
</evidence>
<dbReference type="CDD" id="cd00211">
    <property type="entry name" value="PTS_IIA_fru"/>
    <property type="match status" value="1"/>
</dbReference>
<evidence type="ECO:0000256" key="8">
    <source>
        <dbReference type="ARBA" id="ARBA00022683"/>
    </source>
</evidence>
<dbReference type="Proteomes" id="UP000070394">
    <property type="component" value="Unassembled WGS sequence"/>
</dbReference>
<feature type="domain" description="PTS EIIB type-2" evidence="15">
    <location>
        <begin position="174"/>
        <end position="269"/>
    </location>
</feature>
<keyword evidence="6" id="KW-0762">Sugar transport</keyword>
<evidence type="ECO:0000313" key="18">
    <source>
        <dbReference type="Proteomes" id="UP000070394"/>
    </source>
</evidence>
<dbReference type="Gene3D" id="3.40.930.10">
    <property type="entry name" value="Mannitol-specific EII, Chain A"/>
    <property type="match status" value="1"/>
</dbReference>
<evidence type="ECO:0000259" key="16">
    <source>
        <dbReference type="PROSITE" id="PS51104"/>
    </source>
</evidence>
<feature type="transmembrane region" description="Helical" evidence="13">
    <location>
        <begin position="371"/>
        <end position="389"/>
    </location>
</feature>
<dbReference type="FunFam" id="3.40.930.10:FF:000009">
    <property type="entry name" value="PTS system, fructose specific IIABC component"/>
    <property type="match status" value="1"/>
</dbReference>
<dbReference type="Pfam" id="PF02378">
    <property type="entry name" value="PTS_EIIC"/>
    <property type="match status" value="1"/>
</dbReference>
<evidence type="ECO:0000259" key="15">
    <source>
        <dbReference type="PROSITE" id="PS51099"/>
    </source>
</evidence>
<feature type="transmembrane region" description="Helical" evidence="13">
    <location>
        <begin position="304"/>
        <end position="327"/>
    </location>
</feature>
<evidence type="ECO:0000259" key="14">
    <source>
        <dbReference type="PROSITE" id="PS51094"/>
    </source>
</evidence>
<dbReference type="GO" id="GO:0090563">
    <property type="term" value="F:protein-phosphocysteine-sugar phosphotransferase activity"/>
    <property type="evidence" value="ECO:0007669"/>
    <property type="project" value="TreeGrafter"/>
</dbReference>
<keyword evidence="5" id="KW-0597">Phosphoprotein</keyword>
<evidence type="ECO:0000256" key="2">
    <source>
        <dbReference type="ARBA" id="ARBA00004496"/>
    </source>
</evidence>
<keyword evidence="10 13" id="KW-1133">Transmembrane helix</keyword>
<dbReference type="Gene3D" id="3.40.50.2300">
    <property type="match status" value="1"/>
</dbReference>
<dbReference type="InterPro" id="IPR003501">
    <property type="entry name" value="PTS_EIIB_2/3"/>
</dbReference>
<evidence type="ECO:0000256" key="13">
    <source>
        <dbReference type="SAM" id="Phobius"/>
    </source>
</evidence>
<keyword evidence="11 13" id="KW-0472">Membrane</keyword>
<dbReference type="InterPro" id="IPR003352">
    <property type="entry name" value="PTS_EIIC"/>
</dbReference>
<feature type="transmembrane region" description="Helical" evidence="13">
    <location>
        <begin position="553"/>
        <end position="573"/>
    </location>
</feature>
<evidence type="ECO:0000313" key="17">
    <source>
        <dbReference type="EMBL" id="KXB60661.1"/>
    </source>
</evidence>
<dbReference type="OrthoDB" id="9782569at2"/>
<dbReference type="NCBIfam" id="TIGR01427">
    <property type="entry name" value="PTS_IIC_fructo"/>
    <property type="match status" value="1"/>
</dbReference>
<dbReference type="STRING" id="467210.HMPREF1866_00442"/>
<proteinExistence type="predicted"/>
<evidence type="ECO:0000256" key="4">
    <source>
        <dbReference type="ARBA" id="ARBA00022475"/>
    </source>
</evidence>
<reference evidence="18" key="1">
    <citation type="submission" date="2016-01" db="EMBL/GenBank/DDBJ databases">
        <authorList>
            <person name="Mitreva M."/>
            <person name="Pepin K.H."/>
            <person name="Mihindukulasuriya K.A."/>
            <person name="Fulton R."/>
            <person name="Fronick C."/>
            <person name="O'Laughlin M."/>
            <person name="Miner T."/>
            <person name="Herter B."/>
            <person name="Rosa B.A."/>
            <person name="Cordes M."/>
            <person name="Tomlinson C."/>
            <person name="Wollam A."/>
            <person name="Palsikar V.B."/>
            <person name="Mardis E.R."/>
            <person name="Wilson R.K."/>
        </authorList>
    </citation>
    <scope>NUCLEOTIDE SEQUENCE [LARGE SCALE GENOMIC DNA]</scope>
    <source>
        <strain evidence="18">DNF00896</strain>
    </source>
</reference>
<feature type="transmembrane region" description="Helical" evidence="13">
    <location>
        <begin position="609"/>
        <end position="639"/>
    </location>
</feature>
<feature type="transmembrane region" description="Helical" evidence="13">
    <location>
        <begin position="435"/>
        <end position="455"/>
    </location>
</feature>
<gene>
    <name evidence="17" type="ORF">HMPREF1866_00442</name>
</gene>
<dbReference type="PANTHER" id="PTHR30505:SF28">
    <property type="entry name" value="PTS SYSTEM 2-O-ALPHA-MANNOSYL-D-GLYCERATE-SPECIFIC EIIABC COMPONENT"/>
    <property type="match status" value="1"/>
</dbReference>
<dbReference type="InterPro" id="IPR013014">
    <property type="entry name" value="PTS_EIIC_2"/>
</dbReference>
<evidence type="ECO:0000256" key="12">
    <source>
        <dbReference type="SAM" id="MobiDB-lite"/>
    </source>
</evidence>
<keyword evidence="4" id="KW-1003">Cell membrane</keyword>
<dbReference type="RefSeq" id="WP_060930403.1">
    <property type="nucleotide sequence ID" value="NZ_KQ959775.1"/>
</dbReference>
<dbReference type="PANTHER" id="PTHR30505">
    <property type="entry name" value="FRUCTOSE-LIKE PERMEASE"/>
    <property type="match status" value="1"/>
</dbReference>
<dbReference type="GO" id="GO:0022877">
    <property type="term" value="F:protein-N(PI)-phosphohistidine-fructose phosphotransferase system transporter activity"/>
    <property type="evidence" value="ECO:0007669"/>
    <property type="project" value="InterPro"/>
</dbReference>
<dbReference type="InterPro" id="IPR036095">
    <property type="entry name" value="PTS_EIIB-like_sf"/>
</dbReference>
<name>A0A133ZZ31_9FIRM</name>
<dbReference type="GO" id="GO:0005351">
    <property type="term" value="F:carbohydrate:proton symporter activity"/>
    <property type="evidence" value="ECO:0007669"/>
    <property type="project" value="InterPro"/>
</dbReference>
<dbReference type="PROSITE" id="PS51104">
    <property type="entry name" value="PTS_EIIC_TYPE_2"/>
    <property type="match status" value="1"/>
</dbReference>
<sequence length="649" mass="69469">MTLTELIRFDLIQFGFKATDKKDALNKLTDMLVEKKVITTKDEFLNALLEREQLSTTGVGDGIAIPHAKASCFDKAMIIYAKSDEGVEWESFDSQPAKHIFMICAPANGADEHLKALSTLSTALMNPDVKGRLDKATTKEEVQSIFEDFVKSTEEPKKEPEDESTKSDEKRKYIVAVTACPTGIAHTFMAAEKIKEAAKEMGLDVKVETNGQIGVENKLTKEDIDRAEGIIVAADKKVEIARFDGHPTLFTKVADGINKPKELIQTILDGKASIYHHKGDEGSSEGDDGESVGRKIYKYLMDGVSNMLPFVVAGGILIALSFFWGINSFNPEDPSYNKFAELLFVLGKLSFSMMLPILAGFIGRSIADRPGFIVGMVGGILADPSILGLKSEAWLSYTPSGFLGALVAGFLAGGIIIVLRYAFSWIPRSMDGIKPIFLFPVVGSFIMGVLMLFVVNAPMAFIMTAFKNFIESMSGGEKVVLGFIVGSMMAIDMGGPINKAAYVTGTALVTTAGTAGSDVMAAVMVGGMVPPLAIALSATISKKLWSQAQRGSALVNYVMGLSFITEGAIPFAASNPLRVIPPLFLSSGVAGALSMVFDCKSKAPHGGMFAVLVGAVSNPIMYIIALVVGTVMGALLLIVSLNLGKKKEN</sequence>
<dbReference type="SUPFAM" id="SSF55804">
    <property type="entry name" value="Phoshotransferase/anion transport protein"/>
    <property type="match status" value="1"/>
</dbReference>
<feature type="domain" description="PTS EIIC type-2" evidence="16">
    <location>
        <begin position="296"/>
        <end position="649"/>
    </location>
</feature>
<dbReference type="GO" id="GO:0005737">
    <property type="term" value="C:cytoplasm"/>
    <property type="evidence" value="ECO:0007669"/>
    <property type="project" value="UniProtKB-SubCell"/>
</dbReference>
<dbReference type="InterPro" id="IPR006327">
    <property type="entry name" value="PTS_IIC_fruc"/>
</dbReference>